<keyword evidence="1" id="KW-0808">Transferase</keyword>
<dbReference type="PANTHER" id="PTHR13707">
    <property type="entry name" value="KETOACID-COENZYME A TRANSFERASE"/>
    <property type="match status" value="1"/>
</dbReference>
<dbReference type="Proteomes" id="UP001216390">
    <property type="component" value="Chromosome"/>
</dbReference>
<dbReference type="GO" id="GO:0008410">
    <property type="term" value="F:CoA-transferase activity"/>
    <property type="evidence" value="ECO:0007669"/>
    <property type="project" value="InterPro"/>
</dbReference>
<dbReference type="KEGG" id="ima:PO878_16980"/>
<dbReference type="RefSeq" id="WP_272735722.1">
    <property type="nucleotide sequence ID" value="NZ_CP116942.1"/>
</dbReference>
<dbReference type="EMBL" id="CP116942">
    <property type="protein sequence ID" value="WCO66198.1"/>
    <property type="molecule type" value="Genomic_DNA"/>
</dbReference>
<gene>
    <name evidence="1" type="ORF">PO878_16980</name>
</gene>
<organism evidence="1 2">
    <name type="scientific">Iamia majanohamensis</name>
    <dbReference type="NCBI Taxonomy" id="467976"/>
    <lineage>
        <taxon>Bacteria</taxon>
        <taxon>Bacillati</taxon>
        <taxon>Actinomycetota</taxon>
        <taxon>Acidimicrobiia</taxon>
        <taxon>Acidimicrobiales</taxon>
        <taxon>Iamiaceae</taxon>
        <taxon>Iamia</taxon>
    </lineage>
</organism>
<proteinExistence type="predicted"/>
<dbReference type="AlphaFoldDB" id="A0AAE9Y841"/>
<dbReference type="InterPro" id="IPR004165">
    <property type="entry name" value="CoA_trans_fam_I"/>
</dbReference>
<dbReference type="InterPro" id="IPR037171">
    <property type="entry name" value="NagB/RpiA_transferase-like"/>
</dbReference>
<dbReference type="Gene3D" id="3.40.1080.10">
    <property type="entry name" value="Glutaconate Coenzyme A-transferase"/>
    <property type="match status" value="1"/>
</dbReference>
<dbReference type="SMART" id="SM00882">
    <property type="entry name" value="CoA_trans"/>
    <property type="match status" value="1"/>
</dbReference>
<protein>
    <submittedName>
        <fullName evidence="1">Acyl CoA--acetate/3-ketoacid CoA transferase subunit alpha</fullName>
    </submittedName>
</protein>
<name>A0AAE9Y841_9ACTN</name>
<evidence type="ECO:0000313" key="2">
    <source>
        <dbReference type="Proteomes" id="UP001216390"/>
    </source>
</evidence>
<reference evidence="1" key="1">
    <citation type="submission" date="2023-01" db="EMBL/GenBank/DDBJ databases">
        <title>The diversity of Class Acidimicrobiia in South China Sea sediment environments and the proposal of Iamia marina sp. nov., a novel species of the genus Iamia.</title>
        <authorList>
            <person name="He Y."/>
            <person name="Tian X."/>
        </authorList>
    </citation>
    <scope>NUCLEOTIDE SEQUENCE</scope>
    <source>
        <strain evidence="1">DSM 19957</strain>
    </source>
</reference>
<keyword evidence="2" id="KW-1185">Reference proteome</keyword>
<dbReference type="Gene3D" id="3.30.30.40">
    <property type="match status" value="1"/>
</dbReference>
<accession>A0AAE9Y841</accession>
<dbReference type="PANTHER" id="PTHR13707:SF57">
    <property type="entry name" value="SUCCINYL-COA:3-KETOACID COENZYME A TRANSFERASE SUBUNIT B-RELATED"/>
    <property type="match status" value="1"/>
</dbReference>
<dbReference type="Pfam" id="PF01144">
    <property type="entry name" value="CoA_trans"/>
    <property type="match status" value="1"/>
</dbReference>
<evidence type="ECO:0000313" key="1">
    <source>
        <dbReference type="EMBL" id="WCO66198.1"/>
    </source>
</evidence>
<dbReference type="SUPFAM" id="SSF100950">
    <property type="entry name" value="NagB/RpiA/CoA transferase-like"/>
    <property type="match status" value="1"/>
</dbReference>
<sequence length="289" mass="30658">MTAVATDKQMTPDEVVGRLRSGMTVGIGGWGSRRKPMALVRALLRSDVTDLHVVSYGGPEVGMLAAAGRIRHLTFAFVSPDVPNPLTGGSVPGLDPHFRAARQAGAFTATEVDEGMLLLGLQAAAWRVPFLPTRVGLGSDLFRLDPDLRTVRSPYPGPGGGEGEELVAQPAIPLDAALVHLNVGDARGNAAFTGADLYFDDLLLEAATEGYVSVERIVPTAELVAEAGDVTRLKVSRLFVTGVVEAPGGAAPTACDPEYERDEEWQGRWFATAKDAEARDALLEDWARG</sequence>